<organism evidence="1 2">
    <name type="scientific">Halogeometricum luteum</name>
    <dbReference type="NCBI Taxonomy" id="2950537"/>
    <lineage>
        <taxon>Archaea</taxon>
        <taxon>Methanobacteriati</taxon>
        <taxon>Methanobacteriota</taxon>
        <taxon>Stenosarchaea group</taxon>
        <taxon>Halobacteria</taxon>
        <taxon>Halobacteriales</taxon>
        <taxon>Haloferacaceae</taxon>
        <taxon>Halogeometricum</taxon>
    </lineage>
</organism>
<dbReference type="Proteomes" id="UP001254813">
    <property type="component" value="Unassembled WGS sequence"/>
</dbReference>
<gene>
    <name evidence="1" type="ORF">NDI79_02655</name>
</gene>
<accession>A0ABU2FWZ8</accession>
<comment type="caution">
    <text evidence="1">The sequence shown here is derived from an EMBL/GenBank/DDBJ whole genome shotgun (WGS) entry which is preliminary data.</text>
</comment>
<dbReference type="Gene3D" id="1.10.490.110">
    <property type="entry name" value="Uncharacterized conserved protein DUF2267"/>
    <property type="match status" value="1"/>
</dbReference>
<keyword evidence="2" id="KW-1185">Reference proteome</keyword>
<protein>
    <submittedName>
        <fullName evidence="1">DUF2267 domain-containing protein</fullName>
    </submittedName>
</protein>
<dbReference type="EMBL" id="JAMQOQ010000001">
    <property type="protein sequence ID" value="MDS0293070.1"/>
    <property type="molecule type" value="Genomic_DNA"/>
</dbReference>
<reference evidence="1 2" key="1">
    <citation type="submission" date="2022-06" db="EMBL/GenBank/DDBJ databases">
        <title>Halogeometricum sp. a new haloarchaeum isolate from saline soil.</title>
        <authorList>
            <person name="Strakova D."/>
            <person name="Galisteo C."/>
            <person name="Sanchez-Porro C."/>
            <person name="Ventosa A."/>
        </authorList>
    </citation>
    <scope>NUCLEOTIDE SEQUENCE [LARGE SCALE GENOMIC DNA]</scope>
    <source>
        <strain evidence="2">S3BR25-2</strain>
    </source>
</reference>
<evidence type="ECO:0000313" key="2">
    <source>
        <dbReference type="Proteomes" id="UP001254813"/>
    </source>
</evidence>
<evidence type="ECO:0000313" key="1">
    <source>
        <dbReference type="EMBL" id="MDS0293070.1"/>
    </source>
</evidence>
<proteinExistence type="predicted"/>
<sequence>MDFDTFLGRVESRGQLASTEDALRATRITFETLGRRVDSEAAERLGAQLPGELERFLTKEEGTERFAWGEFVGRLVEAGGYDEGAGGTAAHHARVVLSVVDDATTEGAVDTVRERLPAEEDWDELFALVDREERPAAEGRGAE</sequence>
<dbReference type="RefSeq" id="WP_310926900.1">
    <property type="nucleotide sequence ID" value="NZ_JAMQOQ010000001.1"/>
</dbReference>
<dbReference type="InterPro" id="IPR038282">
    <property type="entry name" value="DUF2267_sf"/>
</dbReference>
<dbReference type="Pfam" id="PF10025">
    <property type="entry name" value="DUF2267"/>
    <property type="match status" value="1"/>
</dbReference>
<dbReference type="InterPro" id="IPR018727">
    <property type="entry name" value="DUF2267"/>
</dbReference>
<name>A0ABU2FWZ8_9EURY</name>